<feature type="domain" description="CusB-like beta-barrel" evidence="4">
    <location>
        <begin position="205"/>
        <end position="275"/>
    </location>
</feature>
<name>A0ABT1FT53_9BACT</name>
<evidence type="ECO:0000256" key="2">
    <source>
        <dbReference type="SAM" id="SignalP"/>
    </source>
</evidence>
<reference evidence="6 7" key="1">
    <citation type="submission" date="2022-06" db="EMBL/GenBank/DDBJ databases">
        <title>Runella sp. S5 genome sequencing.</title>
        <authorList>
            <person name="Park S."/>
        </authorList>
    </citation>
    <scope>NUCLEOTIDE SEQUENCE [LARGE SCALE GENOMIC DNA]</scope>
    <source>
        <strain evidence="6 7">S5</strain>
    </source>
</reference>
<dbReference type="InterPro" id="IPR006143">
    <property type="entry name" value="RND_pump_MFP"/>
</dbReference>
<evidence type="ECO:0000313" key="6">
    <source>
        <dbReference type="EMBL" id="MCP1384949.1"/>
    </source>
</evidence>
<dbReference type="InterPro" id="IPR058637">
    <property type="entry name" value="YknX-like_C"/>
</dbReference>
<dbReference type="Proteomes" id="UP001204772">
    <property type="component" value="Unassembled WGS sequence"/>
</dbReference>
<dbReference type="InterPro" id="IPR058625">
    <property type="entry name" value="MdtA-like_BSH"/>
</dbReference>
<evidence type="ECO:0000313" key="7">
    <source>
        <dbReference type="Proteomes" id="UP001204772"/>
    </source>
</evidence>
<keyword evidence="2" id="KW-0732">Signal</keyword>
<dbReference type="InterPro" id="IPR058792">
    <property type="entry name" value="Beta-barrel_RND_2"/>
</dbReference>
<evidence type="ECO:0000259" key="4">
    <source>
        <dbReference type="Pfam" id="PF25954"/>
    </source>
</evidence>
<dbReference type="SUPFAM" id="SSF111369">
    <property type="entry name" value="HlyD-like secretion proteins"/>
    <property type="match status" value="1"/>
</dbReference>
<feature type="domain" description="Multidrug resistance protein MdtA-like barrel-sandwich hybrid" evidence="3">
    <location>
        <begin position="72"/>
        <end position="189"/>
    </location>
</feature>
<proteinExistence type="inferred from homology"/>
<evidence type="ECO:0000256" key="1">
    <source>
        <dbReference type="ARBA" id="ARBA00009477"/>
    </source>
</evidence>
<protein>
    <submittedName>
        <fullName evidence="6">Efflux RND transporter periplasmic adaptor subunit</fullName>
    </submittedName>
</protein>
<evidence type="ECO:0000259" key="5">
    <source>
        <dbReference type="Pfam" id="PF25989"/>
    </source>
</evidence>
<evidence type="ECO:0000259" key="3">
    <source>
        <dbReference type="Pfam" id="PF25917"/>
    </source>
</evidence>
<comment type="similarity">
    <text evidence="1">Belongs to the membrane fusion protein (MFP) (TC 8.A.1) family.</text>
</comment>
<dbReference type="NCBIfam" id="TIGR01730">
    <property type="entry name" value="RND_mfp"/>
    <property type="match status" value="1"/>
</dbReference>
<sequence>MNCPKRIPSTYISLYTILFCLTFAACKEKKEKPKGGDDKKDKPTIVDVMVATSQPVTNVIEANGTIIPGESTELRPEVSGRLTYLNVPEGKSVAEGTVMARINSADLEAQVKRTKVQLETATKTEERLRKLLEVNGINQSDYDAALNTVNTLKADIAYTQTLIDKTIIRAPFTGTVGLRQVSPGAYVTPTSILATMQQLGKMKIDFTLPEENSDLIRIGSVVKVKLEGRDTTMRKATVIALEPQANRLTRNLMVRALLDDSRVNPGAFAKVIVSSGNNKKAIMIPTNAIIPDDRNSQVILVKGGKASFVNVQTGLRTANNVEITQGISEGDSVVVTGVLFAKPDAILKVRKATKR</sequence>
<gene>
    <name evidence="6" type="ORF">NCI00_21105</name>
</gene>
<feature type="domain" description="YknX-like C-terminal permuted SH3-like" evidence="5">
    <location>
        <begin position="282"/>
        <end position="337"/>
    </location>
</feature>
<dbReference type="Pfam" id="PF25954">
    <property type="entry name" value="Beta-barrel_RND_2"/>
    <property type="match status" value="1"/>
</dbReference>
<dbReference type="EMBL" id="JAMZEL010000010">
    <property type="protein sequence ID" value="MCP1384949.1"/>
    <property type="molecule type" value="Genomic_DNA"/>
</dbReference>
<feature type="chain" id="PRO_5047332513" evidence="2">
    <location>
        <begin position="25"/>
        <end position="355"/>
    </location>
</feature>
<organism evidence="6 7">
    <name type="scientific">Runella salmonicolor</name>
    <dbReference type="NCBI Taxonomy" id="2950278"/>
    <lineage>
        <taxon>Bacteria</taxon>
        <taxon>Pseudomonadati</taxon>
        <taxon>Bacteroidota</taxon>
        <taxon>Cytophagia</taxon>
        <taxon>Cytophagales</taxon>
        <taxon>Spirosomataceae</taxon>
        <taxon>Runella</taxon>
    </lineage>
</organism>
<keyword evidence="7" id="KW-1185">Reference proteome</keyword>
<dbReference type="Gene3D" id="2.40.50.100">
    <property type="match status" value="1"/>
</dbReference>
<dbReference type="PANTHER" id="PTHR30469">
    <property type="entry name" value="MULTIDRUG RESISTANCE PROTEIN MDTA"/>
    <property type="match status" value="1"/>
</dbReference>
<accession>A0ABT1FT53</accession>
<dbReference type="RefSeq" id="WP_253530921.1">
    <property type="nucleotide sequence ID" value="NZ_JAMZEL010000010.1"/>
</dbReference>
<dbReference type="Gene3D" id="2.40.420.20">
    <property type="match status" value="1"/>
</dbReference>
<dbReference type="PANTHER" id="PTHR30469:SF36">
    <property type="entry name" value="BLL3903 PROTEIN"/>
    <property type="match status" value="1"/>
</dbReference>
<dbReference type="Gene3D" id="2.40.30.170">
    <property type="match status" value="1"/>
</dbReference>
<dbReference type="Pfam" id="PF25989">
    <property type="entry name" value="YknX_C"/>
    <property type="match status" value="1"/>
</dbReference>
<feature type="signal peptide" evidence="2">
    <location>
        <begin position="1"/>
        <end position="24"/>
    </location>
</feature>
<comment type="caution">
    <text evidence="6">The sequence shown here is derived from an EMBL/GenBank/DDBJ whole genome shotgun (WGS) entry which is preliminary data.</text>
</comment>
<dbReference type="Gene3D" id="1.10.287.470">
    <property type="entry name" value="Helix hairpin bin"/>
    <property type="match status" value="1"/>
</dbReference>
<dbReference type="Pfam" id="PF25917">
    <property type="entry name" value="BSH_RND"/>
    <property type="match status" value="1"/>
</dbReference>
<dbReference type="PROSITE" id="PS51257">
    <property type="entry name" value="PROKAR_LIPOPROTEIN"/>
    <property type="match status" value="1"/>
</dbReference>